<feature type="region of interest" description="Disordered" evidence="1">
    <location>
        <begin position="1"/>
        <end position="37"/>
    </location>
</feature>
<evidence type="ECO:0000256" key="1">
    <source>
        <dbReference type="SAM" id="MobiDB-lite"/>
    </source>
</evidence>
<proteinExistence type="predicted"/>
<dbReference type="EMBL" id="BGZK01000956">
    <property type="protein sequence ID" value="GBP66440.1"/>
    <property type="molecule type" value="Genomic_DNA"/>
</dbReference>
<evidence type="ECO:0000313" key="3">
    <source>
        <dbReference type="Proteomes" id="UP000299102"/>
    </source>
</evidence>
<dbReference type="AlphaFoldDB" id="A0A4C1XTJ3"/>
<evidence type="ECO:0000313" key="2">
    <source>
        <dbReference type="EMBL" id="GBP66440.1"/>
    </source>
</evidence>
<keyword evidence="3" id="KW-1185">Reference proteome</keyword>
<accession>A0A4C1XTJ3</accession>
<sequence length="86" mass="9555">MAAARKVRRPPPAARRPLRAADRGSAQGKTETGISTAIAIDGGARQWDQNCRQRIKSCPRSELTAYPVEKMKTLRICPCERNRGHI</sequence>
<dbReference type="Proteomes" id="UP000299102">
    <property type="component" value="Unassembled WGS sequence"/>
</dbReference>
<protein>
    <submittedName>
        <fullName evidence="2">Uncharacterized protein</fullName>
    </submittedName>
</protein>
<reference evidence="2 3" key="1">
    <citation type="journal article" date="2019" name="Commun. Biol.">
        <title>The bagworm genome reveals a unique fibroin gene that provides high tensile strength.</title>
        <authorList>
            <person name="Kono N."/>
            <person name="Nakamura H."/>
            <person name="Ohtoshi R."/>
            <person name="Tomita M."/>
            <person name="Numata K."/>
            <person name="Arakawa K."/>
        </authorList>
    </citation>
    <scope>NUCLEOTIDE SEQUENCE [LARGE SCALE GENOMIC DNA]</scope>
</reference>
<gene>
    <name evidence="2" type="ORF">EVAR_88774_1</name>
</gene>
<comment type="caution">
    <text evidence="2">The sequence shown here is derived from an EMBL/GenBank/DDBJ whole genome shotgun (WGS) entry which is preliminary data.</text>
</comment>
<name>A0A4C1XTJ3_EUMVA</name>
<organism evidence="2 3">
    <name type="scientific">Eumeta variegata</name>
    <name type="common">Bagworm moth</name>
    <name type="synonym">Eumeta japonica</name>
    <dbReference type="NCBI Taxonomy" id="151549"/>
    <lineage>
        <taxon>Eukaryota</taxon>
        <taxon>Metazoa</taxon>
        <taxon>Ecdysozoa</taxon>
        <taxon>Arthropoda</taxon>
        <taxon>Hexapoda</taxon>
        <taxon>Insecta</taxon>
        <taxon>Pterygota</taxon>
        <taxon>Neoptera</taxon>
        <taxon>Endopterygota</taxon>
        <taxon>Lepidoptera</taxon>
        <taxon>Glossata</taxon>
        <taxon>Ditrysia</taxon>
        <taxon>Tineoidea</taxon>
        <taxon>Psychidae</taxon>
        <taxon>Oiketicinae</taxon>
        <taxon>Eumeta</taxon>
    </lineage>
</organism>